<reference evidence="2 3" key="1">
    <citation type="submission" date="2016-07" db="EMBL/GenBank/DDBJ databases">
        <authorList>
            <person name="Townsley L."/>
            <person name="Shank E.A."/>
        </authorList>
    </citation>
    <scope>NUCLEOTIDE SEQUENCE [LARGE SCALE GENOMIC DNA]</scope>
    <source>
        <strain evidence="2 3">CH01</strain>
    </source>
</reference>
<evidence type="ECO:0000313" key="3">
    <source>
        <dbReference type="Proteomes" id="UP000094580"/>
    </source>
</evidence>
<keyword evidence="1" id="KW-0472">Membrane</keyword>
<dbReference type="InterPro" id="IPR050464">
    <property type="entry name" value="Zeta_carotene_desat/Oxidored"/>
</dbReference>
<comment type="caution">
    <text evidence="2">The sequence shown here is derived from an EMBL/GenBank/DDBJ whole genome shotgun (WGS) entry which is preliminary data.</text>
</comment>
<dbReference type="SUPFAM" id="SSF51905">
    <property type="entry name" value="FAD/NAD(P)-binding domain"/>
    <property type="match status" value="1"/>
</dbReference>
<proteinExistence type="predicted"/>
<dbReference type="PANTHER" id="PTHR42923:SF3">
    <property type="entry name" value="PROTOPORPHYRINOGEN OXIDASE"/>
    <property type="match status" value="1"/>
</dbReference>
<dbReference type="Pfam" id="PF13450">
    <property type="entry name" value="NAD_binding_8"/>
    <property type="match status" value="1"/>
</dbReference>
<dbReference type="PRINTS" id="PR00469">
    <property type="entry name" value="PNDRDTASEII"/>
</dbReference>
<dbReference type="RefSeq" id="WP_025568282.1">
    <property type="nucleotide sequence ID" value="NZ_MDKC01000034.1"/>
</dbReference>
<organism evidence="2 3">
    <name type="scientific">Gottfriedia luciferensis</name>
    <dbReference type="NCBI Taxonomy" id="178774"/>
    <lineage>
        <taxon>Bacteria</taxon>
        <taxon>Bacillati</taxon>
        <taxon>Bacillota</taxon>
        <taxon>Bacilli</taxon>
        <taxon>Bacillales</taxon>
        <taxon>Bacillaceae</taxon>
        <taxon>Gottfriedia</taxon>
    </lineage>
</organism>
<name>A0ABX2ZU15_9BACI</name>
<evidence type="ECO:0000313" key="2">
    <source>
        <dbReference type="EMBL" id="ODG90558.1"/>
    </source>
</evidence>
<keyword evidence="3" id="KW-1185">Reference proteome</keyword>
<feature type="transmembrane region" description="Helical" evidence="1">
    <location>
        <begin position="12"/>
        <end position="31"/>
    </location>
</feature>
<dbReference type="Gene3D" id="3.50.50.60">
    <property type="entry name" value="FAD/NAD(P)-binding domain"/>
    <property type="match status" value="1"/>
</dbReference>
<keyword evidence="1" id="KW-0812">Transmembrane</keyword>
<keyword evidence="1" id="KW-1133">Transmembrane helix</keyword>
<dbReference type="EMBL" id="MDKC01000034">
    <property type="protein sequence ID" value="ODG90558.1"/>
    <property type="molecule type" value="Genomic_DNA"/>
</dbReference>
<gene>
    <name evidence="2" type="ORF">BED47_11850</name>
</gene>
<dbReference type="PANTHER" id="PTHR42923">
    <property type="entry name" value="PROTOPORPHYRINOGEN OXIDASE"/>
    <property type="match status" value="1"/>
</dbReference>
<accession>A0ABX2ZU15</accession>
<dbReference type="Gene3D" id="3.90.660.50">
    <property type="match status" value="1"/>
</dbReference>
<protein>
    <submittedName>
        <fullName evidence="2">Uncharacterized protein</fullName>
    </submittedName>
</protein>
<evidence type="ECO:0000256" key="1">
    <source>
        <dbReference type="SAM" id="Phobius"/>
    </source>
</evidence>
<dbReference type="Proteomes" id="UP000094580">
    <property type="component" value="Unassembled WGS sequence"/>
</dbReference>
<dbReference type="InterPro" id="IPR036188">
    <property type="entry name" value="FAD/NAD-bd_sf"/>
</dbReference>
<sequence length="434" mass="48450">MKLNQIDGHQKWDVTVLGGGIAGLTASIYLAQAGKKVLLLDKASKLGGRGISNTIGDAYLNLGAHALYINCIEILNEVGVTVSGRVPKLSGAFILGDQFSQMKIIEAFNLFLGNHLKWKEKMEFIRFYRHIRKMDLEEINHISLEEYLNRKITSRRVKNLILAFIRVSTFTSNSELISAGVAIGQLRSAKVMYINEGWQSIVNDLIKKANQLGVTIQNSTVVSKITGTYPNINLILKNDTRINTSCLLSTINPIDFVKLIDEPISDSFLQKCNQTIPVKAACLDLVMNGLPNPKLNFALGVDQPWYFSNHSSVAKLSNKEGEIVVHLMKYLNSVNETDSEKDEVELESLLDLLQPGWRDYVISRRYLPKLIVSNDIKKPFHKLDNHLSNSDIGLEGIYIAGDWVGETELLLNASLTSAKNATKLINEKLELQLI</sequence>